<feature type="non-terminal residue" evidence="7">
    <location>
        <position position="481"/>
    </location>
</feature>
<dbReference type="SUPFAM" id="SSF103473">
    <property type="entry name" value="MFS general substrate transporter"/>
    <property type="match status" value="1"/>
</dbReference>
<sequence length="481" mass="52872">IKMATTVEDVIHQVGDCGKYQFLLVPLVFSSVPPVVWSMLMMVFGALEPDWWCESRDLYTPSRGNGSVGDIGWVATTTDEEVLSDETPGVWNDTWGRGATENGPLLRNCSLKKHGCDRITFSSGANTLVSEFQLVCDLAWVPSMMISVQMVGVLVGASVSGQLGDSVGRKKTLVSMTVLHTLFTLVAAFSNSWQMFTVLRALIGFTVGGVLATSFTYPTEFIGIKWRPLLGTLPVWGIGAVTYSLVVWALRDWRHVHIATAVCTAATLPAWIFLPESIRWLSVKGHVDEAHHVLRSVARWNRRKDPDVGVIRNLSSRSDDSHKTFTYFHICSNWNIAKIAIVTGCSCSLTYYGISFGIKSLSGDFYLNFFLMAVVEVPPSLFVYYLANRLGRRWTCGLAFFVTSSSCLAVIPAFFFAPAESVGTIVNGLSMVARMSLNLGWNTMTVFVAELYPTVVRNIGIGYCNTTARIGGILAPYILSS</sequence>
<dbReference type="InterPro" id="IPR036259">
    <property type="entry name" value="MFS_trans_sf"/>
</dbReference>
<dbReference type="InterPro" id="IPR020846">
    <property type="entry name" value="MFS_dom"/>
</dbReference>
<dbReference type="EMBL" id="JACVVK020000064">
    <property type="protein sequence ID" value="KAK7496746.1"/>
    <property type="molecule type" value="Genomic_DNA"/>
</dbReference>
<feature type="domain" description="Major facilitator superfamily (MFS) profile" evidence="6">
    <location>
        <begin position="65"/>
        <end position="481"/>
    </location>
</feature>
<gene>
    <name evidence="7" type="ORF">BaRGS_00011955</name>
</gene>
<dbReference type="Gene3D" id="1.20.1250.20">
    <property type="entry name" value="MFS general substrate transporter like domains"/>
    <property type="match status" value="1"/>
</dbReference>
<evidence type="ECO:0000259" key="6">
    <source>
        <dbReference type="PROSITE" id="PS50850"/>
    </source>
</evidence>
<evidence type="ECO:0000313" key="8">
    <source>
        <dbReference type="Proteomes" id="UP001519460"/>
    </source>
</evidence>
<evidence type="ECO:0000313" key="7">
    <source>
        <dbReference type="EMBL" id="KAK7496746.1"/>
    </source>
</evidence>
<evidence type="ECO:0000256" key="3">
    <source>
        <dbReference type="ARBA" id="ARBA00022989"/>
    </source>
</evidence>
<comment type="caution">
    <text evidence="7">The sequence shown here is derived from an EMBL/GenBank/DDBJ whole genome shotgun (WGS) entry which is preliminary data.</text>
</comment>
<dbReference type="InterPro" id="IPR005829">
    <property type="entry name" value="Sugar_transporter_CS"/>
</dbReference>
<feature type="transmembrane region" description="Helical" evidence="5">
    <location>
        <begin position="256"/>
        <end position="274"/>
    </location>
</feature>
<accession>A0ABD0LBP9</accession>
<feature type="transmembrane region" description="Helical" evidence="5">
    <location>
        <begin position="172"/>
        <end position="190"/>
    </location>
</feature>
<name>A0ABD0LBP9_9CAEN</name>
<reference evidence="7 8" key="1">
    <citation type="journal article" date="2023" name="Sci. Data">
        <title>Genome assembly of the Korean intertidal mud-creeper Batillaria attramentaria.</title>
        <authorList>
            <person name="Patra A.K."/>
            <person name="Ho P.T."/>
            <person name="Jun S."/>
            <person name="Lee S.J."/>
            <person name="Kim Y."/>
            <person name="Won Y.J."/>
        </authorList>
    </citation>
    <scope>NUCLEOTIDE SEQUENCE [LARGE SCALE GENOMIC DNA]</scope>
    <source>
        <strain evidence="7">Wonlab-2016</strain>
    </source>
</reference>
<dbReference type="AlphaFoldDB" id="A0ABD0LBP9"/>
<feature type="transmembrane region" description="Helical" evidence="5">
    <location>
        <begin position="366"/>
        <end position="386"/>
    </location>
</feature>
<evidence type="ECO:0000256" key="1">
    <source>
        <dbReference type="ARBA" id="ARBA00004141"/>
    </source>
</evidence>
<keyword evidence="2 5" id="KW-0812">Transmembrane</keyword>
<dbReference type="PANTHER" id="PTHR24064">
    <property type="entry name" value="SOLUTE CARRIER FAMILY 22 MEMBER"/>
    <property type="match status" value="1"/>
</dbReference>
<feature type="transmembrane region" description="Helical" evidence="5">
    <location>
        <begin position="138"/>
        <end position="160"/>
    </location>
</feature>
<feature type="transmembrane region" description="Helical" evidence="5">
    <location>
        <begin position="336"/>
        <end position="354"/>
    </location>
</feature>
<dbReference type="Pfam" id="PF00083">
    <property type="entry name" value="Sugar_tr"/>
    <property type="match status" value="1"/>
</dbReference>
<evidence type="ECO:0000256" key="4">
    <source>
        <dbReference type="ARBA" id="ARBA00023136"/>
    </source>
</evidence>
<dbReference type="PROSITE" id="PS00217">
    <property type="entry name" value="SUGAR_TRANSPORT_2"/>
    <property type="match status" value="1"/>
</dbReference>
<dbReference type="GO" id="GO:0016020">
    <property type="term" value="C:membrane"/>
    <property type="evidence" value="ECO:0007669"/>
    <property type="project" value="UniProtKB-SubCell"/>
</dbReference>
<proteinExistence type="predicted"/>
<feature type="transmembrane region" description="Helical" evidence="5">
    <location>
        <begin position="398"/>
        <end position="417"/>
    </location>
</feature>
<keyword evidence="3 5" id="KW-1133">Transmembrane helix</keyword>
<feature type="transmembrane region" description="Helical" evidence="5">
    <location>
        <begin position="196"/>
        <end position="217"/>
    </location>
</feature>
<feature type="transmembrane region" description="Helical" evidence="5">
    <location>
        <begin position="22"/>
        <end position="47"/>
    </location>
</feature>
<feature type="non-terminal residue" evidence="7">
    <location>
        <position position="1"/>
    </location>
</feature>
<feature type="transmembrane region" description="Helical" evidence="5">
    <location>
        <begin position="229"/>
        <end position="250"/>
    </location>
</feature>
<evidence type="ECO:0000256" key="2">
    <source>
        <dbReference type="ARBA" id="ARBA00022692"/>
    </source>
</evidence>
<evidence type="ECO:0000256" key="5">
    <source>
        <dbReference type="SAM" id="Phobius"/>
    </source>
</evidence>
<dbReference type="InterPro" id="IPR005828">
    <property type="entry name" value="MFS_sugar_transport-like"/>
</dbReference>
<keyword evidence="8" id="KW-1185">Reference proteome</keyword>
<dbReference type="Proteomes" id="UP001519460">
    <property type="component" value="Unassembled WGS sequence"/>
</dbReference>
<protein>
    <recommendedName>
        <fullName evidence="6">Major facilitator superfamily (MFS) profile domain-containing protein</fullName>
    </recommendedName>
</protein>
<keyword evidence="4 5" id="KW-0472">Membrane</keyword>
<comment type="subcellular location">
    <subcellularLocation>
        <location evidence="1">Membrane</location>
        <topology evidence="1">Multi-pass membrane protein</topology>
    </subcellularLocation>
</comment>
<dbReference type="PROSITE" id="PS50850">
    <property type="entry name" value="MFS"/>
    <property type="match status" value="1"/>
</dbReference>
<organism evidence="7 8">
    <name type="scientific">Batillaria attramentaria</name>
    <dbReference type="NCBI Taxonomy" id="370345"/>
    <lineage>
        <taxon>Eukaryota</taxon>
        <taxon>Metazoa</taxon>
        <taxon>Spiralia</taxon>
        <taxon>Lophotrochozoa</taxon>
        <taxon>Mollusca</taxon>
        <taxon>Gastropoda</taxon>
        <taxon>Caenogastropoda</taxon>
        <taxon>Sorbeoconcha</taxon>
        <taxon>Cerithioidea</taxon>
        <taxon>Batillariidae</taxon>
        <taxon>Batillaria</taxon>
    </lineage>
</organism>